<dbReference type="Proteomes" id="UP000500938">
    <property type="component" value="Chromosome"/>
</dbReference>
<dbReference type="SUPFAM" id="SSF63829">
    <property type="entry name" value="Calcium-dependent phosphotriesterase"/>
    <property type="match status" value="1"/>
</dbReference>
<dbReference type="KEGG" id="ggr:HKW67_19130"/>
<evidence type="ECO:0000313" key="2">
    <source>
        <dbReference type="Proteomes" id="UP000500938"/>
    </source>
</evidence>
<gene>
    <name evidence="1" type="ORF">HKW67_19130</name>
</gene>
<name>A0A6M4IRC6_9BACT</name>
<protein>
    <submittedName>
        <fullName evidence="1">Uncharacterized protein</fullName>
    </submittedName>
</protein>
<proteinExistence type="predicted"/>
<evidence type="ECO:0000313" key="1">
    <source>
        <dbReference type="EMBL" id="QJR37474.1"/>
    </source>
</evidence>
<dbReference type="RefSeq" id="WP_171226908.1">
    <property type="nucleotide sequence ID" value="NZ_CP053085.1"/>
</dbReference>
<sequence>MLLIADTSRFGAVDESPFVTIDSAHRIWVATYNGYKVYDARGQYVRTVGRFGGGPLEFTAAGPIYTDADGRLHAFDPAVYRELIISNSFELLDTRQLPLGAVEDVVGLSNDGQRALVNAEFIDPQLFASAVHQLDSGKVTRSFATSTDSVSPHRGSALARKIAVARTGHFIIAKKYVYEFDVVSQEGTSLLRARRTKVWPSPPGGVPKPLEPSDELWGSIHDITVDSDGRLWVLSWDPKPNWRDLVSIRTGPDGAADVRQKDDSESLYVTRLEVFDLRNGEILGTQTFQNMIWGFLGPDRAFGFNYAASGEPQLAVFQLSLDDAPNK</sequence>
<dbReference type="EMBL" id="CP053085">
    <property type="protein sequence ID" value="QJR37474.1"/>
    <property type="molecule type" value="Genomic_DNA"/>
</dbReference>
<keyword evidence="2" id="KW-1185">Reference proteome</keyword>
<dbReference type="AlphaFoldDB" id="A0A6M4IRC6"/>
<reference evidence="1 2" key="1">
    <citation type="submission" date="2020-05" db="EMBL/GenBank/DDBJ databases">
        <title>Complete genome sequence of Gemmatimonas greenlandica TET16.</title>
        <authorList>
            <person name="Zeng Y."/>
        </authorList>
    </citation>
    <scope>NUCLEOTIDE SEQUENCE [LARGE SCALE GENOMIC DNA]</scope>
    <source>
        <strain evidence="1 2">TET16</strain>
    </source>
</reference>
<organism evidence="1 2">
    <name type="scientific">Gemmatimonas groenlandica</name>
    <dbReference type="NCBI Taxonomy" id="2732249"/>
    <lineage>
        <taxon>Bacteria</taxon>
        <taxon>Pseudomonadati</taxon>
        <taxon>Gemmatimonadota</taxon>
        <taxon>Gemmatimonadia</taxon>
        <taxon>Gemmatimonadales</taxon>
        <taxon>Gemmatimonadaceae</taxon>
        <taxon>Gemmatimonas</taxon>
    </lineage>
</organism>
<accession>A0A6M4IRC6</accession>